<sequence length="124" mass="12940">MAQTTPDVRSSARTYVPLTGLLVFLAACGAAPVIPASFQASGEAAAAPLLRGTQWNLTGASSAMFGDCPNFSQIGNGDFLAVVSRDHGRFSRLGALIGWHYPTYGANRLRVAQVGVGTRGALSW</sequence>
<name>A0A937X2N2_9BACT</name>
<gene>
    <name evidence="1" type="ORF">FJZ00_07170</name>
</gene>
<dbReference type="EMBL" id="VGJX01000375">
    <property type="protein sequence ID" value="MBM3274916.1"/>
    <property type="molecule type" value="Genomic_DNA"/>
</dbReference>
<dbReference type="Proteomes" id="UP000703893">
    <property type="component" value="Unassembled WGS sequence"/>
</dbReference>
<protein>
    <submittedName>
        <fullName evidence="1">Uncharacterized protein</fullName>
    </submittedName>
</protein>
<proteinExistence type="predicted"/>
<evidence type="ECO:0000313" key="1">
    <source>
        <dbReference type="EMBL" id="MBM3274916.1"/>
    </source>
</evidence>
<reference evidence="1 2" key="1">
    <citation type="submission" date="2019-03" db="EMBL/GenBank/DDBJ databases">
        <title>Lake Tanganyika Metagenome-Assembled Genomes (MAGs).</title>
        <authorList>
            <person name="Tran P."/>
        </authorList>
    </citation>
    <scope>NUCLEOTIDE SEQUENCE [LARGE SCALE GENOMIC DNA]</scope>
    <source>
        <strain evidence="1">K_DeepCast_65m_m2_236</strain>
    </source>
</reference>
<dbReference type="AlphaFoldDB" id="A0A937X2N2"/>
<organism evidence="1 2">
    <name type="scientific">Candidatus Tanganyikabacteria bacterium</name>
    <dbReference type="NCBI Taxonomy" id="2961651"/>
    <lineage>
        <taxon>Bacteria</taxon>
        <taxon>Bacillati</taxon>
        <taxon>Candidatus Sericytochromatia</taxon>
        <taxon>Candidatus Tanganyikabacteria</taxon>
    </lineage>
</organism>
<feature type="non-terminal residue" evidence="1">
    <location>
        <position position="124"/>
    </location>
</feature>
<comment type="caution">
    <text evidence="1">The sequence shown here is derived from an EMBL/GenBank/DDBJ whole genome shotgun (WGS) entry which is preliminary data.</text>
</comment>
<accession>A0A937X2N2</accession>
<evidence type="ECO:0000313" key="2">
    <source>
        <dbReference type="Proteomes" id="UP000703893"/>
    </source>
</evidence>